<accession>X1PZ59</accession>
<protein>
    <submittedName>
        <fullName evidence="1">Uncharacterized protein</fullName>
    </submittedName>
</protein>
<proteinExistence type="predicted"/>
<organism evidence="1">
    <name type="scientific">marine sediment metagenome</name>
    <dbReference type="NCBI Taxonomy" id="412755"/>
    <lineage>
        <taxon>unclassified sequences</taxon>
        <taxon>metagenomes</taxon>
        <taxon>ecological metagenomes</taxon>
    </lineage>
</organism>
<gene>
    <name evidence="1" type="ORF">S06H3_51429</name>
</gene>
<comment type="caution">
    <text evidence="1">The sequence shown here is derived from an EMBL/GenBank/DDBJ whole genome shotgun (WGS) entry which is preliminary data.</text>
</comment>
<name>X1PZ59_9ZZZZ</name>
<reference evidence="1" key="1">
    <citation type="journal article" date="2014" name="Front. Microbiol.">
        <title>High frequency of phylogenetically diverse reductive dehalogenase-homologous genes in deep subseafloor sedimentary metagenomes.</title>
        <authorList>
            <person name="Kawai M."/>
            <person name="Futagami T."/>
            <person name="Toyoda A."/>
            <person name="Takaki Y."/>
            <person name="Nishi S."/>
            <person name="Hori S."/>
            <person name="Arai W."/>
            <person name="Tsubouchi T."/>
            <person name="Morono Y."/>
            <person name="Uchiyama I."/>
            <person name="Ito T."/>
            <person name="Fujiyama A."/>
            <person name="Inagaki F."/>
            <person name="Takami H."/>
        </authorList>
    </citation>
    <scope>NUCLEOTIDE SEQUENCE</scope>
    <source>
        <strain evidence="1">Expedition CK06-06</strain>
    </source>
</reference>
<dbReference type="AlphaFoldDB" id="X1PZ59"/>
<sequence length="73" mass="7776">MEGPDLVGRKMDISRDLFGRGYDYKLSLGGLVSGTRIAKAPKGKLAGLGIRYPVRSGKKKGRGDVRLSDLLGG</sequence>
<dbReference type="EMBL" id="BARV01032632">
    <property type="protein sequence ID" value="GAI36244.1"/>
    <property type="molecule type" value="Genomic_DNA"/>
</dbReference>
<evidence type="ECO:0000313" key="1">
    <source>
        <dbReference type="EMBL" id="GAI36244.1"/>
    </source>
</evidence>